<feature type="compositionally biased region" description="Basic and acidic residues" evidence="1">
    <location>
        <begin position="116"/>
        <end position="126"/>
    </location>
</feature>
<dbReference type="Proteomes" id="UP000834106">
    <property type="component" value="Chromosome 5"/>
</dbReference>
<name>A0AAD1Z0Y8_9LAMI</name>
<dbReference type="AlphaFoldDB" id="A0AAD1Z0Y8"/>
<evidence type="ECO:0000256" key="1">
    <source>
        <dbReference type="SAM" id="MobiDB-lite"/>
    </source>
</evidence>
<evidence type="ECO:0000313" key="2">
    <source>
        <dbReference type="EMBL" id="CAI9760919.1"/>
    </source>
</evidence>
<gene>
    <name evidence="2" type="ORF">FPE_LOCUS8349</name>
</gene>
<sequence>MAEEAKKLTTEEVVVSNVCVTETPTSAVVEKEAPPHPELEAEKVEKPAAEEVVDGEKEATTVEDDKIAESASFKEESNKIDDLIDPQKKALDEFKQLIQEVRIHSSSAGQGGGIKNQREERRRIKA</sequence>
<proteinExistence type="predicted"/>
<evidence type="ECO:0000313" key="3">
    <source>
        <dbReference type="Proteomes" id="UP000834106"/>
    </source>
</evidence>
<feature type="region of interest" description="Disordered" evidence="1">
    <location>
        <begin position="25"/>
        <end position="60"/>
    </location>
</feature>
<organism evidence="2 3">
    <name type="scientific">Fraxinus pennsylvanica</name>
    <dbReference type="NCBI Taxonomy" id="56036"/>
    <lineage>
        <taxon>Eukaryota</taxon>
        <taxon>Viridiplantae</taxon>
        <taxon>Streptophyta</taxon>
        <taxon>Embryophyta</taxon>
        <taxon>Tracheophyta</taxon>
        <taxon>Spermatophyta</taxon>
        <taxon>Magnoliopsida</taxon>
        <taxon>eudicotyledons</taxon>
        <taxon>Gunneridae</taxon>
        <taxon>Pentapetalae</taxon>
        <taxon>asterids</taxon>
        <taxon>lamiids</taxon>
        <taxon>Lamiales</taxon>
        <taxon>Oleaceae</taxon>
        <taxon>Oleeae</taxon>
        <taxon>Fraxinus</taxon>
    </lineage>
</organism>
<reference evidence="2" key="1">
    <citation type="submission" date="2023-05" db="EMBL/GenBank/DDBJ databases">
        <authorList>
            <person name="Huff M."/>
        </authorList>
    </citation>
    <scope>NUCLEOTIDE SEQUENCE</scope>
</reference>
<keyword evidence="3" id="KW-1185">Reference proteome</keyword>
<dbReference type="EMBL" id="OU503040">
    <property type="protein sequence ID" value="CAI9760919.1"/>
    <property type="molecule type" value="Genomic_DNA"/>
</dbReference>
<protein>
    <submittedName>
        <fullName evidence="2">Uncharacterized protein</fullName>
    </submittedName>
</protein>
<accession>A0AAD1Z0Y8</accession>
<feature type="region of interest" description="Disordered" evidence="1">
    <location>
        <begin position="102"/>
        <end position="126"/>
    </location>
</feature>
<feature type="compositionally biased region" description="Basic and acidic residues" evidence="1">
    <location>
        <begin position="29"/>
        <end position="60"/>
    </location>
</feature>